<dbReference type="Proteomes" id="UP001501116">
    <property type="component" value="Unassembled WGS sequence"/>
</dbReference>
<name>A0ABN2Q908_9PSEU</name>
<dbReference type="InterPro" id="IPR032710">
    <property type="entry name" value="NTF2-like_dom_sf"/>
</dbReference>
<evidence type="ECO:0008006" key="3">
    <source>
        <dbReference type="Google" id="ProtNLM"/>
    </source>
</evidence>
<dbReference type="PANTHER" id="PTHR38436:SF1">
    <property type="entry name" value="ESTER CYCLASE"/>
    <property type="match status" value="1"/>
</dbReference>
<evidence type="ECO:0000313" key="1">
    <source>
        <dbReference type="EMBL" id="GAA1947097.1"/>
    </source>
</evidence>
<dbReference type="SUPFAM" id="SSF54427">
    <property type="entry name" value="NTF2-like"/>
    <property type="match status" value="1"/>
</dbReference>
<gene>
    <name evidence="1" type="ORF">GCM10009754_14010</name>
</gene>
<comment type="caution">
    <text evidence="1">The sequence shown here is derived from an EMBL/GenBank/DDBJ whole genome shotgun (WGS) entry which is preliminary data.</text>
</comment>
<dbReference type="Pfam" id="PF07366">
    <property type="entry name" value="SnoaL"/>
    <property type="match status" value="1"/>
</dbReference>
<dbReference type="EMBL" id="BAAANN010000004">
    <property type="protein sequence ID" value="GAA1947097.1"/>
    <property type="molecule type" value="Genomic_DNA"/>
</dbReference>
<dbReference type="Gene3D" id="3.10.450.50">
    <property type="match status" value="1"/>
</dbReference>
<organism evidence="1 2">
    <name type="scientific">Amycolatopsis minnesotensis</name>
    <dbReference type="NCBI Taxonomy" id="337894"/>
    <lineage>
        <taxon>Bacteria</taxon>
        <taxon>Bacillati</taxon>
        <taxon>Actinomycetota</taxon>
        <taxon>Actinomycetes</taxon>
        <taxon>Pseudonocardiales</taxon>
        <taxon>Pseudonocardiaceae</taxon>
        <taxon>Amycolatopsis</taxon>
    </lineage>
</organism>
<dbReference type="InterPro" id="IPR009959">
    <property type="entry name" value="Cyclase_SnoaL-like"/>
</dbReference>
<keyword evidence="2" id="KW-1185">Reference proteome</keyword>
<accession>A0ABN2Q908</accession>
<dbReference type="PANTHER" id="PTHR38436">
    <property type="entry name" value="POLYKETIDE CYCLASE SNOAL-LIKE DOMAIN"/>
    <property type="match status" value="1"/>
</dbReference>
<sequence length="151" mass="16357">MSAEKELVRRFVAMVNAHDLSDLREVLAEDVTEAGPIVVDAPSGGLDAFRAGWQMMLGSFPDLAVTIDEIVAEPGKVAATISLRATNTGHYRRGEATGRHAGWRGFVVAHIRDGRISRLDAMTDRFGMLQQLGIIGDDDELAAPRQPSHHG</sequence>
<evidence type="ECO:0000313" key="2">
    <source>
        <dbReference type="Proteomes" id="UP001501116"/>
    </source>
</evidence>
<dbReference type="RefSeq" id="WP_344414708.1">
    <property type="nucleotide sequence ID" value="NZ_BAAANN010000004.1"/>
</dbReference>
<protein>
    <recommendedName>
        <fullName evidence="3">Ester cyclase</fullName>
    </recommendedName>
</protein>
<reference evidence="1 2" key="1">
    <citation type="journal article" date="2019" name="Int. J. Syst. Evol. Microbiol.">
        <title>The Global Catalogue of Microorganisms (GCM) 10K type strain sequencing project: providing services to taxonomists for standard genome sequencing and annotation.</title>
        <authorList>
            <consortium name="The Broad Institute Genomics Platform"/>
            <consortium name="The Broad Institute Genome Sequencing Center for Infectious Disease"/>
            <person name="Wu L."/>
            <person name="Ma J."/>
        </authorList>
    </citation>
    <scope>NUCLEOTIDE SEQUENCE [LARGE SCALE GENOMIC DNA]</scope>
    <source>
        <strain evidence="1 2">JCM 14545</strain>
    </source>
</reference>
<proteinExistence type="predicted"/>